<dbReference type="OrthoDB" id="128246at2759"/>
<sequence>MFATLDASPASDIPEACEWIMFKDTHRPIEEDDEFSDADPTKKKESGSPASASVDALAVQLKTFMKQQTLWQQQLDQRQCNNGRKINQSARFSVASDEQEGTTVAESASVVDEPAECDVDQEIGAGHEANECVKVLESDDSVNTDILAYVEGQTEERAAQESGESRVMVSSDVGVSERSEEERVALRCILKTGGSRIRWAVDEPSLSSWGQPVDLGETLFSMWSEELESVAAVEVDEEVGLNIITEDETDQRREVGVAKEMTGARTPCPLGIPCEDEQPEGLEDALVEGASTYARLISDEELDAMNDCEHGQEGAVLAGTGIAKRVDGNAQATKDLSIEDMAKYLEIPAETLERNRDASPEGSPLPEYWGKWYSETLESSEASKRANRDYCKSVVSSTVHRADASSKVLEDFGLGEANVVWEEVDRAEGFTSDAVVCANVLVPLNEGEVFANADVESSESEDEVVRGASPSMTKAIARRVVYLFLKETNAGRPMSASRRRVD</sequence>
<organism evidence="2 3">
    <name type="scientific">Phytophthora fragariaefolia</name>
    <dbReference type="NCBI Taxonomy" id="1490495"/>
    <lineage>
        <taxon>Eukaryota</taxon>
        <taxon>Sar</taxon>
        <taxon>Stramenopiles</taxon>
        <taxon>Oomycota</taxon>
        <taxon>Peronosporomycetes</taxon>
        <taxon>Peronosporales</taxon>
        <taxon>Peronosporaceae</taxon>
        <taxon>Phytophthora</taxon>
    </lineage>
</organism>
<evidence type="ECO:0000256" key="1">
    <source>
        <dbReference type="SAM" id="MobiDB-lite"/>
    </source>
</evidence>
<dbReference type="Proteomes" id="UP001165121">
    <property type="component" value="Unassembled WGS sequence"/>
</dbReference>
<keyword evidence="3" id="KW-1185">Reference proteome</keyword>
<reference evidence="2" key="1">
    <citation type="submission" date="2023-04" db="EMBL/GenBank/DDBJ databases">
        <title>Phytophthora fragariaefolia NBRC 109709.</title>
        <authorList>
            <person name="Ichikawa N."/>
            <person name="Sato H."/>
            <person name="Tonouchi N."/>
        </authorList>
    </citation>
    <scope>NUCLEOTIDE SEQUENCE</scope>
    <source>
        <strain evidence="2">NBRC 109709</strain>
    </source>
</reference>
<evidence type="ECO:0000313" key="3">
    <source>
        <dbReference type="Proteomes" id="UP001165121"/>
    </source>
</evidence>
<proteinExistence type="predicted"/>
<comment type="caution">
    <text evidence="2">The sequence shown here is derived from an EMBL/GenBank/DDBJ whole genome shotgun (WGS) entry which is preliminary data.</text>
</comment>
<gene>
    <name evidence="2" type="ORF">Pfra01_000702100</name>
</gene>
<evidence type="ECO:0000313" key="2">
    <source>
        <dbReference type="EMBL" id="GMF31065.1"/>
    </source>
</evidence>
<dbReference type="AlphaFoldDB" id="A0A9W6UEW5"/>
<dbReference type="EMBL" id="BSXT01000614">
    <property type="protein sequence ID" value="GMF31065.1"/>
    <property type="molecule type" value="Genomic_DNA"/>
</dbReference>
<feature type="region of interest" description="Disordered" evidence="1">
    <location>
        <begin position="30"/>
        <end position="52"/>
    </location>
</feature>
<protein>
    <submittedName>
        <fullName evidence="2">Unnamed protein product</fullName>
    </submittedName>
</protein>
<name>A0A9W6UEW5_9STRA</name>
<accession>A0A9W6UEW5</accession>